<evidence type="ECO:0000313" key="2">
    <source>
        <dbReference type="EMBL" id="KAK8076772.1"/>
    </source>
</evidence>
<sequence length="67" mass="7621">MPPSVVKNHCRFLHCRRLMAARWSDQSRVRSWTRWGILVNKEPVASERGDGDGDGGDDDEEMTGFTT</sequence>
<dbReference type="EMBL" id="JAQQWL010000004">
    <property type="protein sequence ID" value="KAK8076772.1"/>
    <property type="molecule type" value="Genomic_DNA"/>
</dbReference>
<evidence type="ECO:0000313" key="3">
    <source>
        <dbReference type="Proteomes" id="UP001480595"/>
    </source>
</evidence>
<protein>
    <submittedName>
        <fullName evidence="2">Uncharacterized protein</fullName>
    </submittedName>
</protein>
<name>A0ABR1VZU3_9PEZI</name>
<proteinExistence type="predicted"/>
<evidence type="ECO:0000256" key="1">
    <source>
        <dbReference type="SAM" id="MobiDB-lite"/>
    </source>
</evidence>
<keyword evidence="3" id="KW-1185">Reference proteome</keyword>
<reference evidence="2 3" key="1">
    <citation type="submission" date="2023-01" db="EMBL/GenBank/DDBJ databases">
        <title>Analysis of 21 Apiospora genomes using comparative genomics revels a genus with tremendous synthesis potential of carbohydrate active enzymes and secondary metabolites.</title>
        <authorList>
            <person name="Sorensen T."/>
        </authorList>
    </citation>
    <scope>NUCLEOTIDE SEQUENCE [LARGE SCALE GENOMIC DNA]</scope>
    <source>
        <strain evidence="2 3">CBS 135458</strain>
    </source>
</reference>
<dbReference type="GeneID" id="92088516"/>
<feature type="compositionally biased region" description="Acidic residues" evidence="1">
    <location>
        <begin position="52"/>
        <end position="67"/>
    </location>
</feature>
<comment type="caution">
    <text evidence="2">The sequence shown here is derived from an EMBL/GenBank/DDBJ whole genome shotgun (WGS) entry which is preliminary data.</text>
</comment>
<feature type="region of interest" description="Disordered" evidence="1">
    <location>
        <begin position="43"/>
        <end position="67"/>
    </location>
</feature>
<dbReference type="Proteomes" id="UP001480595">
    <property type="component" value="Unassembled WGS sequence"/>
</dbReference>
<organism evidence="2 3">
    <name type="scientific">Apiospora phragmitis</name>
    <dbReference type="NCBI Taxonomy" id="2905665"/>
    <lineage>
        <taxon>Eukaryota</taxon>
        <taxon>Fungi</taxon>
        <taxon>Dikarya</taxon>
        <taxon>Ascomycota</taxon>
        <taxon>Pezizomycotina</taxon>
        <taxon>Sordariomycetes</taxon>
        <taxon>Xylariomycetidae</taxon>
        <taxon>Amphisphaeriales</taxon>
        <taxon>Apiosporaceae</taxon>
        <taxon>Apiospora</taxon>
    </lineage>
</organism>
<gene>
    <name evidence="2" type="ORF">PG994_004044</name>
</gene>
<accession>A0ABR1VZU3</accession>
<dbReference type="RefSeq" id="XP_066719731.1">
    <property type="nucleotide sequence ID" value="XM_066855453.1"/>
</dbReference>